<feature type="transmembrane region" description="Helical" evidence="6">
    <location>
        <begin position="20"/>
        <end position="40"/>
    </location>
</feature>
<evidence type="ECO:0000256" key="5">
    <source>
        <dbReference type="ARBA" id="ARBA00023136"/>
    </source>
</evidence>
<dbReference type="GO" id="GO:0022857">
    <property type="term" value="F:transmembrane transporter activity"/>
    <property type="evidence" value="ECO:0007669"/>
    <property type="project" value="InterPro"/>
</dbReference>
<dbReference type="OrthoDB" id="43026at2157"/>
<dbReference type="Gene3D" id="3.40.50.12370">
    <property type="match status" value="1"/>
</dbReference>
<evidence type="ECO:0000259" key="7">
    <source>
        <dbReference type="Pfam" id="PF00582"/>
    </source>
</evidence>
<evidence type="ECO:0000256" key="2">
    <source>
        <dbReference type="ARBA" id="ARBA00022475"/>
    </source>
</evidence>
<organism evidence="8 9">
    <name type="scientific">Methanolobus profundi</name>
    <dbReference type="NCBI Taxonomy" id="487685"/>
    <lineage>
        <taxon>Archaea</taxon>
        <taxon>Methanobacteriati</taxon>
        <taxon>Methanobacteriota</taxon>
        <taxon>Stenosarchaea group</taxon>
        <taxon>Methanomicrobia</taxon>
        <taxon>Methanosarcinales</taxon>
        <taxon>Methanosarcinaceae</taxon>
        <taxon>Methanolobus</taxon>
    </lineage>
</organism>
<dbReference type="STRING" id="487685.SAMN04488696_2651"/>
<evidence type="ECO:0000256" key="3">
    <source>
        <dbReference type="ARBA" id="ARBA00022692"/>
    </source>
</evidence>
<dbReference type="InterPro" id="IPR002293">
    <property type="entry name" value="AA/rel_permease1"/>
</dbReference>
<feature type="transmembrane region" description="Helical" evidence="6">
    <location>
        <begin position="187"/>
        <end position="208"/>
    </location>
</feature>
<feature type="transmembrane region" description="Helical" evidence="6">
    <location>
        <begin position="116"/>
        <end position="138"/>
    </location>
</feature>
<feature type="transmembrane region" description="Helical" evidence="6">
    <location>
        <begin position="269"/>
        <end position="290"/>
    </location>
</feature>
<evidence type="ECO:0000313" key="9">
    <source>
        <dbReference type="Proteomes" id="UP000198535"/>
    </source>
</evidence>
<feature type="transmembrane region" description="Helical" evidence="6">
    <location>
        <begin position="386"/>
        <end position="419"/>
    </location>
</feature>
<dbReference type="Pfam" id="PF00582">
    <property type="entry name" value="Usp"/>
    <property type="match status" value="1"/>
</dbReference>
<feature type="transmembrane region" description="Helical" evidence="6">
    <location>
        <begin position="220"/>
        <end position="242"/>
    </location>
</feature>
<dbReference type="PANTHER" id="PTHR42770:SF11">
    <property type="entry name" value="INNER MEMBRANE TRANSPORT PROTEIN YBAT"/>
    <property type="match status" value="1"/>
</dbReference>
<evidence type="ECO:0000256" key="1">
    <source>
        <dbReference type="ARBA" id="ARBA00004651"/>
    </source>
</evidence>
<feature type="domain" description="UspA" evidence="7">
    <location>
        <begin position="591"/>
        <end position="713"/>
    </location>
</feature>
<dbReference type="CDD" id="cd00293">
    <property type="entry name" value="USP-like"/>
    <property type="match status" value="1"/>
</dbReference>
<dbReference type="Gene3D" id="1.20.1740.10">
    <property type="entry name" value="Amino acid/polyamine transporter I"/>
    <property type="match status" value="1"/>
</dbReference>
<feature type="transmembrane region" description="Helical" evidence="6">
    <location>
        <begin position="322"/>
        <end position="340"/>
    </location>
</feature>
<keyword evidence="3 6" id="KW-0812">Transmembrane</keyword>
<dbReference type="Proteomes" id="UP000198535">
    <property type="component" value="Unassembled WGS sequence"/>
</dbReference>
<dbReference type="Pfam" id="PF13520">
    <property type="entry name" value="AA_permease_2"/>
    <property type="match status" value="1"/>
</dbReference>
<dbReference type="AlphaFoldDB" id="A0A1I4UAA6"/>
<dbReference type="EMBL" id="FOUJ01000006">
    <property type="protein sequence ID" value="SFM85740.1"/>
    <property type="molecule type" value="Genomic_DNA"/>
</dbReference>
<gene>
    <name evidence="8" type="ORF">SAMN04488696_2651</name>
</gene>
<keyword evidence="4 6" id="KW-1133">Transmembrane helix</keyword>
<accession>A0A1I4UAA6</accession>
<evidence type="ECO:0000256" key="4">
    <source>
        <dbReference type="ARBA" id="ARBA00022989"/>
    </source>
</evidence>
<evidence type="ECO:0000313" key="8">
    <source>
        <dbReference type="EMBL" id="SFM85740.1"/>
    </source>
</evidence>
<keyword evidence="5 6" id="KW-0472">Membrane</keyword>
<reference evidence="9" key="1">
    <citation type="submission" date="2016-10" db="EMBL/GenBank/DDBJ databases">
        <authorList>
            <person name="Varghese N."/>
            <person name="Submissions S."/>
        </authorList>
    </citation>
    <scope>NUCLEOTIDE SEQUENCE [LARGE SCALE GENOMIC DNA]</scope>
    <source>
        <strain evidence="9">Mob M</strain>
    </source>
</reference>
<name>A0A1I4UAA6_9EURY</name>
<dbReference type="InterPro" id="IPR050367">
    <property type="entry name" value="APC_superfamily"/>
</dbReference>
<dbReference type="InterPro" id="IPR006016">
    <property type="entry name" value="UspA"/>
</dbReference>
<dbReference type="SUPFAM" id="SSF52402">
    <property type="entry name" value="Adenine nucleotide alpha hydrolases-like"/>
    <property type="match status" value="2"/>
</dbReference>
<evidence type="ECO:0000256" key="6">
    <source>
        <dbReference type="SAM" id="Phobius"/>
    </source>
</evidence>
<protein>
    <submittedName>
        <fullName evidence="8">Amino acid transporter</fullName>
    </submittedName>
</protein>
<sequence>MGVIRTKESLGRSLGFFQTFAIGTGTMIGAGIFILPGIAISSAGSAAILSFLLGGVISMATALSMAELATGMPKAGGSYYFISRAMGAAFGAVIGLGAWLALVFKGSFALIGLADYLFVLIPIPVIITASAVGLFLLFINYRGAKSSGSLQNIIVIFLLLILTLFIIKGTMMFDTDKFTPFMPYGSGSVFATTGLIFISYLGITQLAAISEEVKEPSKNLPRALIASVGVVTLIYVGVMVVVSGNLTHDQSLNTLTPLVDVSEMMAGDIGKILIVIGGLLATLSTANAAIMSSSRFPFAMGRDDLIPSWFVRIHKKHDTPHNAIMITGAVMIILLLLFNVEQLAKLGSTFNIFIFVLINLSVLILRKRSLEEYKPKFRDPFYPYTQIIGITFSLLLLPTMGLMPMVFAIVVVVLGLLWYEHYGKGKAFPRYDIFDVLEDNIYPVPLEDSSAIRILVPIANPNHEDDLLYLADCLGDEIIGLNVIKVPQQTGLEEAREAFHANRIAVDGALREKFDEFPVILAHDRKYIVAFDHDVTNSIVEQAELEDVDFIVIGWHEIDLFHPSIRNIAHQVLSSASKNLVALNGNLPETIRRIVVAYNGKENSEYGLYLAKRLAKCTGSELHILRVIRPDNDDTSRRSIQDELEKIAEDRSVFNISTHLIEHSSAETAIMDFLEKDDVLVIGDSGKRFSFSLIGDLPYVLAKGHDGPVMIIKKHRPLSSGGFRYFAMKKIRSIRSYILDSRNN</sequence>
<keyword evidence="2" id="KW-1003">Cell membrane</keyword>
<dbReference type="RefSeq" id="WP_091937698.1">
    <property type="nucleotide sequence ID" value="NZ_FOUJ01000006.1"/>
</dbReference>
<dbReference type="GO" id="GO:0005886">
    <property type="term" value="C:plasma membrane"/>
    <property type="evidence" value="ECO:0007669"/>
    <property type="project" value="UniProtKB-SubCell"/>
</dbReference>
<comment type="subcellular location">
    <subcellularLocation>
        <location evidence="1">Cell membrane</location>
        <topology evidence="1">Multi-pass membrane protein</topology>
    </subcellularLocation>
</comment>
<feature type="transmembrane region" description="Helical" evidence="6">
    <location>
        <begin position="81"/>
        <end position="104"/>
    </location>
</feature>
<feature type="transmembrane region" description="Helical" evidence="6">
    <location>
        <begin position="346"/>
        <end position="365"/>
    </location>
</feature>
<dbReference type="PANTHER" id="PTHR42770">
    <property type="entry name" value="AMINO ACID TRANSPORTER-RELATED"/>
    <property type="match status" value="1"/>
</dbReference>
<proteinExistence type="predicted"/>
<keyword evidence="9" id="KW-1185">Reference proteome</keyword>
<feature type="transmembrane region" description="Helical" evidence="6">
    <location>
        <begin position="46"/>
        <end position="69"/>
    </location>
</feature>
<feature type="transmembrane region" description="Helical" evidence="6">
    <location>
        <begin position="150"/>
        <end position="167"/>
    </location>
</feature>